<dbReference type="AlphaFoldDB" id="A0A424YCF7"/>
<dbReference type="PROSITE" id="PS00809">
    <property type="entry name" value="ADP_GLC_PYROPHOSPH_2"/>
    <property type="match status" value="1"/>
</dbReference>
<dbReference type="Proteomes" id="UP000285138">
    <property type="component" value="Unassembled WGS sequence"/>
</dbReference>
<reference evidence="12 13" key="1">
    <citation type="submission" date="2018-08" db="EMBL/GenBank/DDBJ databases">
        <title>The metabolism and importance of syntrophic acetate oxidation coupled to methane or sulfide production in haloalkaline environments.</title>
        <authorList>
            <person name="Timmers P.H.A."/>
            <person name="Vavourakis C.D."/>
            <person name="Sorokin D.Y."/>
            <person name="Sinninghe Damste J.S."/>
            <person name="Muyzer G."/>
            <person name="Stams A.J.M."/>
            <person name="Plugge C.M."/>
        </authorList>
    </citation>
    <scope>NUCLEOTIDE SEQUENCE [LARGE SCALE GENOMIC DNA]</scope>
    <source>
        <strain evidence="12">MSAO_Bac1</strain>
    </source>
</reference>
<dbReference type="InterPro" id="IPR056818">
    <property type="entry name" value="GlmU/GlgC-like_hexapep"/>
</dbReference>
<dbReference type="PROSITE" id="PS00810">
    <property type="entry name" value="ADP_GLC_PYROPHOSPH_3"/>
    <property type="match status" value="1"/>
</dbReference>
<dbReference type="InterPro" id="IPR011831">
    <property type="entry name" value="ADP-Glc_PPase"/>
</dbReference>
<evidence type="ECO:0000256" key="3">
    <source>
        <dbReference type="ARBA" id="ARBA00022679"/>
    </source>
</evidence>
<keyword evidence="8 9" id="KW-0119">Carbohydrate metabolism</keyword>
<dbReference type="InterPro" id="IPR005835">
    <property type="entry name" value="NTP_transferase_dom"/>
</dbReference>
<protein>
    <recommendedName>
        <fullName evidence="9">Glucose-1-phosphate adenylyltransferase</fullName>
        <ecNumber evidence="9">2.7.7.27</ecNumber>
    </recommendedName>
    <alternativeName>
        <fullName evidence="9">ADP-glucose pyrophosphorylase</fullName>
        <shortName evidence="9">ADPGlc PPase</shortName>
    </alternativeName>
    <alternativeName>
        <fullName evidence="9">ADP-glucose synthase</fullName>
    </alternativeName>
</protein>
<keyword evidence="5 9" id="KW-0547">Nucleotide-binding</keyword>
<dbReference type="PANTHER" id="PTHR43523">
    <property type="entry name" value="GLUCOSE-1-PHOSPHATE ADENYLYLTRANSFERASE-RELATED"/>
    <property type="match status" value="1"/>
</dbReference>
<dbReference type="InterPro" id="IPR005836">
    <property type="entry name" value="ADP_Glu_pyroP_CS"/>
</dbReference>
<keyword evidence="6 9" id="KW-0067">ATP-binding</keyword>
<dbReference type="Gene3D" id="3.90.550.10">
    <property type="entry name" value="Spore Coat Polysaccharide Biosynthesis Protein SpsA, Chain A"/>
    <property type="match status" value="1"/>
</dbReference>
<dbReference type="SUPFAM" id="SSF53448">
    <property type="entry name" value="Nucleotide-diphospho-sugar transferases"/>
    <property type="match status" value="1"/>
</dbReference>
<dbReference type="GO" id="GO:0005524">
    <property type="term" value="F:ATP binding"/>
    <property type="evidence" value="ECO:0007669"/>
    <property type="project" value="UniProtKB-KW"/>
</dbReference>
<evidence type="ECO:0000256" key="1">
    <source>
        <dbReference type="ARBA" id="ARBA00010443"/>
    </source>
</evidence>
<sequence length="410" mass="46199">MKRSKEIIAMLLAGGEGKRLGLLTRKLAKPAVPFGGKYRIIDFTLSNCSNSGIYTVGVLTQYQPMTLNSHIGIGVPWDFDRREGGVTILPPFVREQGGKWYRGTANAVYQNINFIEEYNPKYVLIISGDHIYKMDYSQMLEYHKEKGAEITIAVIEVPWEEASRFGIMDADVNGLIKEFQEKPKKPKNNLASMGIYIFDWKILRRYLRKDERNPRSSNDFGKDVIPLMLREGRRLYAYPFKGYWKDVGTIESLWKANMDLLTDNPPLDLYDKDFRIYTVNPNQPPHYLGSRARVICSMINEGCLVQGEVNHSVLFPGVQVGEDSRVKDSIIMPGVKIGKDVFIDRAIVGEGTVIGEGTCIKSSQEDPPEIILIRDQLEVPPYSNITCTLENIKDLKGGKAISSLAYGDGA</sequence>
<dbReference type="InterPro" id="IPR023049">
    <property type="entry name" value="GlgC_bac"/>
</dbReference>
<evidence type="ECO:0000313" key="13">
    <source>
        <dbReference type="Proteomes" id="UP000285138"/>
    </source>
</evidence>
<evidence type="ECO:0000256" key="6">
    <source>
        <dbReference type="ARBA" id="ARBA00022840"/>
    </source>
</evidence>
<evidence type="ECO:0000313" key="12">
    <source>
        <dbReference type="EMBL" id="RQD74299.1"/>
    </source>
</evidence>
<dbReference type="CDD" id="cd02508">
    <property type="entry name" value="ADP_Glucose_PP"/>
    <property type="match status" value="1"/>
</dbReference>
<accession>A0A424YCF7</accession>
<dbReference type="InterPro" id="IPR011004">
    <property type="entry name" value="Trimer_LpxA-like_sf"/>
</dbReference>
<dbReference type="UniPathway" id="UPA00164"/>
<evidence type="ECO:0000256" key="4">
    <source>
        <dbReference type="ARBA" id="ARBA00022695"/>
    </source>
</evidence>
<evidence type="ECO:0000259" key="10">
    <source>
        <dbReference type="Pfam" id="PF00483"/>
    </source>
</evidence>
<organism evidence="12 13">
    <name type="scientific">Candidatus Syntrophonatronum acetioxidans</name>
    <dbReference type="NCBI Taxonomy" id="1795816"/>
    <lineage>
        <taxon>Bacteria</taxon>
        <taxon>Bacillati</taxon>
        <taxon>Bacillota</taxon>
        <taxon>Clostridia</taxon>
        <taxon>Eubacteriales</taxon>
        <taxon>Syntrophomonadaceae</taxon>
        <taxon>Candidatus Syntrophonatronum</taxon>
    </lineage>
</organism>
<keyword evidence="4 9" id="KW-0548">Nucleotidyltransferase</keyword>
<evidence type="ECO:0000259" key="11">
    <source>
        <dbReference type="Pfam" id="PF24894"/>
    </source>
</evidence>
<dbReference type="PANTHER" id="PTHR43523:SF2">
    <property type="entry name" value="GLUCOSE-1-PHOSPHATE ADENYLYLTRANSFERASE"/>
    <property type="match status" value="1"/>
</dbReference>
<comment type="function">
    <text evidence="9">Involved in the biosynthesis of ADP-glucose, a building block required for the elongation reactions to produce glycogen. Catalyzes the reaction between ATP and alpha-D-glucose 1-phosphate (G1P) to produce pyrophosphate and ADP-Glc.</text>
</comment>
<feature type="domain" description="Nucleotidyl transferase" evidence="10">
    <location>
        <begin position="9"/>
        <end position="261"/>
    </location>
</feature>
<feature type="binding site" evidence="9">
    <location>
        <position position="192"/>
    </location>
    <ligand>
        <name>alpha-D-glucose 1-phosphate</name>
        <dbReference type="ChEBI" id="CHEBI:58601"/>
    </ligand>
</feature>
<evidence type="ECO:0000256" key="2">
    <source>
        <dbReference type="ARBA" id="ARBA00022600"/>
    </source>
</evidence>
<feature type="binding site" evidence="9">
    <location>
        <position position="101"/>
    </location>
    <ligand>
        <name>alpha-D-glucose 1-phosphate</name>
        <dbReference type="ChEBI" id="CHEBI:58601"/>
    </ligand>
</feature>
<dbReference type="GO" id="GO:0008878">
    <property type="term" value="F:glucose-1-phosphate adenylyltransferase activity"/>
    <property type="evidence" value="ECO:0007669"/>
    <property type="project" value="UniProtKB-UniRule"/>
</dbReference>
<feature type="domain" description="Glucose-1-phosphate adenylyltransferase/Bifunctional protein GlmU-like C-terminal hexapeptide" evidence="11">
    <location>
        <begin position="290"/>
        <end position="361"/>
    </location>
</feature>
<dbReference type="SUPFAM" id="SSF51161">
    <property type="entry name" value="Trimeric LpxA-like enzymes"/>
    <property type="match status" value="1"/>
</dbReference>
<evidence type="ECO:0000256" key="7">
    <source>
        <dbReference type="ARBA" id="ARBA00023056"/>
    </source>
</evidence>
<keyword evidence="2 9" id="KW-0321">Glycogen metabolism</keyword>
<name>A0A424YCF7_9FIRM</name>
<dbReference type="Pfam" id="PF00483">
    <property type="entry name" value="NTP_transferase"/>
    <property type="match status" value="1"/>
</dbReference>
<comment type="subunit">
    <text evidence="9">Homotetramer.</text>
</comment>
<comment type="pathway">
    <text evidence="9">Glycan biosynthesis; glycogen biosynthesis.</text>
</comment>
<feature type="site" description="Could play a key role in the communication between the regulatory and the substrate sites" evidence="9">
    <location>
        <position position="100"/>
    </location>
</feature>
<dbReference type="NCBIfam" id="NF003670">
    <property type="entry name" value="PRK05293.1"/>
    <property type="match status" value="1"/>
</dbReference>
<evidence type="ECO:0000256" key="9">
    <source>
        <dbReference type="HAMAP-Rule" id="MF_00624"/>
    </source>
</evidence>
<comment type="similarity">
    <text evidence="1 9">Belongs to the bacterial/plant glucose-1-phosphate adenylyltransferase family.</text>
</comment>
<evidence type="ECO:0000256" key="8">
    <source>
        <dbReference type="ARBA" id="ARBA00023277"/>
    </source>
</evidence>
<comment type="caution">
    <text evidence="12">The sequence shown here is derived from an EMBL/GenBank/DDBJ whole genome shotgun (WGS) entry which is preliminary data.</text>
</comment>
<dbReference type="Pfam" id="PF24894">
    <property type="entry name" value="Hexapep_GlmU"/>
    <property type="match status" value="1"/>
</dbReference>
<feature type="binding site" evidence="9">
    <location>
        <position position="166"/>
    </location>
    <ligand>
        <name>alpha-D-glucose 1-phosphate</name>
        <dbReference type="ChEBI" id="CHEBI:58601"/>
    </ligand>
</feature>
<dbReference type="EMBL" id="QZAA01000211">
    <property type="protein sequence ID" value="RQD74299.1"/>
    <property type="molecule type" value="Genomic_DNA"/>
</dbReference>
<dbReference type="PROSITE" id="PS00808">
    <property type="entry name" value="ADP_GLC_PYROPHOSPH_1"/>
    <property type="match status" value="1"/>
</dbReference>
<dbReference type="Gene3D" id="2.160.10.10">
    <property type="entry name" value="Hexapeptide repeat proteins"/>
    <property type="match status" value="1"/>
</dbReference>
<dbReference type="GO" id="GO:0005978">
    <property type="term" value="P:glycogen biosynthetic process"/>
    <property type="evidence" value="ECO:0007669"/>
    <property type="project" value="UniProtKB-UniRule"/>
</dbReference>
<dbReference type="HAMAP" id="MF_00624">
    <property type="entry name" value="GlgC"/>
    <property type="match status" value="1"/>
</dbReference>
<keyword evidence="7 9" id="KW-0320">Glycogen biosynthesis</keyword>
<keyword evidence="3 9" id="KW-0808">Transferase</keyword>
<feature type="site" description="Could play a key role in the communication between the regulatory and the substrate sites" evidence="9">
    <location>
        <position position="61"/>
    </location>
</feature>
<dbReference type="InterPro" id="IPR029044">
    <property type="entry name" value="Nucleotide-diphossugar_trans"/>
</dbReference>
<dbReference type="EC" id="2.7.7.27" evidence="9"/>
<proteinExistence type="inferred from homology"/>
<gene>
    <name evidence="9" type="primary">glgC</name>
    <name evidence="12" type="ORF">D5R97_08080</name>
</gene>
<dbReference type="CDD" id="cd04651">
    <property type="entry name" value="LbH_G1P_AT_C"/>
    <property type="match status" value="1"/>
</dbReference>
<evidence type="ECO:0000256" key="5">
    <source>
        <dbReference type="ARBA" id="ARBA00022741"/>
    </source>
</evidence>
<comment type="catalytic activity">
    <reaction evidence="9">
        <text>alpha-D-glucose 1-phosphate + ATP + H(+) = ADP-alpha-D-glucose + diphosphate</text>
        <dbReference type="Rhea" id="RHEA:12120"/>
        <dbReference type="ChEBI" id="CHEBI:15378"/>
        <dbReference type="ChEBI" id="CHEBI:30616"/>
        <dbReference type="ChEBI" id="CHEBI:33019"/>
        <dbReference type="ChEBI" id="CHEBI:57498"/>
        <dbReference type="ChEBI" id="CHEBI:58601"/>
        <dbReference type="EC" id="2.7.7.27"/>
    </reaction>
</comment>
<feature type="binding site" evidence="9">
    <location>
        <begin position="181"/>
        <end position="182"/>
    </location>
    <ligand>
        <name>alpha-D-glucose 1-phosphate</name>
        <dbReference type="ChEBI" id="CHEBI:58601"/>
    </ligand>
</feature>
<dbReference type="NCBIfam" id="TIGR02091">
    <property type="entry name" value="glgC"/>
    <property type="match status" value="1"/>
</dbReference>